<protein>
    <submittedName>
        <fullName evidence="15">Methyl-accepting chemotaxis protein</fullName>
    </submittedName>
</protein>
<reference evidence="15 16" key="1">
    <citation type="submission" date="2019-10" db="EMBL/GenBank/DDBJ databases">
        <authorList>
            <person name="Karimi E."/>
        </authorList>
    </citation>
    <scope>NUCLEOTIDE SEQUENCE [LARGE SCALE GENOMIC DNA]</scope>
    <source>
        <strain evidence="15">Bacillus sp. 71</strain>
    </source>
</reference>
<evidence type="ECO:0000256" key="10">
    <source>
        <dbReference type="ARBA" id="ARBA00058128"/>
    </source>
</evidence>
<dbReference type="FunFam" id="1.10.287.950:FF:000003">
    <property type="entry name" value="Methyl-accepting chemotaxis protein"/>
    <property type="match status" value="1"/>
</dbReference>
<organism evidence="15 16">
    <name type="scientific">Bacillus mycoides</name>
    <dbReference type="NCBI Taxonomy" id="1405"/>
    <lineage>
        <taxon>Bacteria</taxon>
        <taxon>Bacillati</taxon>
        <taxon>Bacillota</taxon>
        <taxon>Bacilli</taxon>
        <taxon>Bacillales</taxon>
        <taxon>Bacillaceae</taxon>
        <taxon>Bacillus</taxon>
        <taxon>Bacillus cereus group</taxon>
    </lineage>
</organism>
<evidence type="ECO:0000256" key="7">
    <source>
        <dbReference type="ARBA" id="ARBA00023136"/>
    </source>
</evidence>
<dbReference type="Pfam" id="PF00672">
    <property type="entry name" value="HAMP"/>
    <property type="match status" value="1"/>
</dbReference>
<evidence type="ECO:0000256" key="2">
    <source>
        <dbReference type="ARBA" id="ARBA00022475"/>
    </source>
</evidence>
<evidence type="ECO:0000259" key="13">
    <source>
        <dbReference type="PROSITE" id="PS50111"/>
    </source>
</evidence>
<dbReference type="GO" id="GO:0006935">
    <property type="term" value="P:chemotaxis"/>
    <property type="evidence" value="ECO:0007669"/>
    <property type="project" value="UniProtKB-KW"/>
</dbReference>
<dbReference type="GO" id="GO:0005886">
    <property type="term" value="C:plasma membrane"/>
    <property type="evidence" value="ECO:0007669"/>
    <property type="project" value="UniProtKB-SubCell"/>
</dbReference>
<dbReference type="InterPro" id="IPR003122">
    <property type="entry name" value="Tar_rcpt_lig-bd"/>
</dbReference>
<evidence type="ECO:0000259" key="14">
    <source>
        <dbReference type="PROSITE" id="PS50885"/>
    </source>
</evidence>
<evidence type="ECO:0000256" key="8">
    <source>
        <dbReference type="ARBA" id="ARBA00023224"/>
    </source>
</evidence>
<dbReference type="SMART" id="SM00283">
    <property type="entry name" value="MA"/>
    <property type="match status" value="1"/>
</dbReference>
<proteinExistence type="inferred from homology"/>
<dbReference type="PANTHER" id="PTHR32089:SF114">
    <property type="entry name" value="METHYL-ACCEPTING CHEMOTAXIS PROTEIN MCPB"/>
    <property type="match status" value="1"/>
</dbReference>
<dbReference type="InterPro" id="IPR004089">
    <property type="entry name" value="MCPsignal_dom"/>
</dbReference>
<comment type="similarity">
    <text evidence="9">Belongs to the methyl-accepting chemotaxis (MCP) protein family.</text>
</comment>
<dbReference type="InterPro" id="IPR033479">
    <property type="entry name" value="dCache_1"/>
</dbReference>
<dbReference type="CDD" id="cd18773">
    <property type="entry name" value="PDC1_HK_sensor"/>
    <property type="match status" value="1"/>
</dbReference>
<feature type="transmembrane region" description="Helical" evidence="12">
    <location>
        <begin position="65"/>
        <end position="85"/>
    </location>
</feature>
<evidence type="ECO:0000256" key="6">
    <source>
        <dbReference type="ARBA" id="ARBA00022989"/>
    </source>
</evidence>
<dbReference type="GO" id="GO:0007165">
    <property type="term" value="P:signal transduction"/>
    <property type="evidence" value="ECO:0007669"/>
    <property type="project" value="UniProtKB-KW"/>
</dbReference>
<evidence type="ECO:0000313" key="15">
    <source>
        <dbReference type="EMBL" id="VXA93503.1"/>
    </source>
</evidence>
<dbReference type="CDD" id="cd06225">
    <property type="entry name" value="HAMP"/>
    <property type="match status" value="1"/>
</dbReference>
<dbReference type="Proteomes" id="UP000437562">
    <property type="component" value="Unassembled WGS sequence"/>
</dbReference>
<dbReference type="Gene3D" id="6.10.340.10">
    <property type="match status" value="1"/>
</dbReference>
<dbReference type="SUPFAM" id="SSF103190">
    <property type="entry name" value="Sensory domain-like"/>
    <property type="match status" value="1"/>
</dbReference>
<dbReference type="CDD" id="cd12912">
    <property type="entry name" value="PDC2_MCP_like"/>
    <property type="match status" value="1"/>
</dbReference>
<dbReference type="SMART" id="SM00304">
    <property type="entry name" value="HAMP"/>
    <property type="match status" value="2"/>
</dbReference>
<feature type="domain" description="HAMP" evidence="14">
    <location>
        <begin position="351"/>
        <end position="403"/>
    </location>
</feature>
<keyword evidence="2" id="KW-1003">Cell membrane</keyword>
<comment type="function">
    <text evidence="10">Chemotactic-signal transducers respond to changes in the concentration of attractants and repellents in the environment, transduce a signal from the outside to the inside of the cell, and facilitate sensory adaptation through the variation of the level of methylation.</text>
</comment>
<evidence type="ECO:0000313" key="16">
    <source>
        <dbReference type="Proteomes" id="UP000437562"/>
    </source>
</evidence>
<evidence type="ECO:0000256" key="1">
    <source>
        <dbReference type="ARBA" id="ARBA00004651"/>
    </source>
</evidence>
<keyword evidence="5 12" id="KW-0812">Transmembrane</keyword>
<evidence type="ECO:0000256" key="4">
    <source>
        <dbReference type="ARBA" id="ARBA00022500"/>
    </source>
</evidence>
<evidence type="ECO:0000256" key="9">
    <source>
        <dbReference type="ARBA" id="ARBA00029447"/>
    </source>
</evidence>
<keyword evidence="8 11" id="KW-0807">Transducer</keyword>
<dbReference type="Gene3D" id="1.10.287.950">
    <property type="entry name" value="Methyl-accepting chemotaxis protein"/>
    <property type="match status" value="1"/>
</dbReference>
<keyword evidence="3" id="KW-0488">Methylation</keyword>
<dbReference type="SUPFAM" id="SSF58104">
    <property type="entry name" value="Methyl-accepting chemotaxis protein (MCP) signaling domain"/>
    <property type="match status" value="1"/>
</dbReference>
<evidence type="ECO:0000256" key="3">
    <source>
        <dbReference type="ARBA" id="ARBA00022481"/>
    </source>
</evidence>
<dbReference type="PROSITE" id="PS50111">
    <property type="entry name" value="CHEMOTAXIS_TRANSDUC_2"/>
    <property type="match status" value="1"/>
</dbReference>
<dbReference type="PANTHER" id="PTHR32089">
    <property type="entry name" value="METHYL-ACCEPTING CHEMOTAXIS PROTEIN MCPB"/>
    <property type="match status" value="1"/>
</dbReference>
<dbReference type="Pfam" id="PF00015">
    <property type="entry name" value="MCPsignal"/>
    <property type="match status" value="1"/>
</dbReference>
<accession>A0A653LM83</accession>
<evidence type="ECO:0000256" key="5">
    <source>
        <dbReference type="ARBA" id="ARBA00022692"/>
    </source>
</evidence>
<evidence type="ECO:0000256" key="12">
    <source>
        <dbReference type="SAM" id="Phobius"/>
    </source>
</evidence>
<dbReference type="SMART" id="SM00319">
    <property type="entry name" value="TarH"/>
    <property type="match status" value="1"/>
</dbReference>
<keyword evidence="4" id="KW-0145">Chemotaxis</keyword>
<keyword evidence="6 12" id="KW-1133">Transmembrane helix</keyword>
<comment type="subcellular location">
    <subcellularLocation>
        <location evidence="1">Cell membrane</location>
        <topology evidence="1">Multi-pass membrane protein</topology>
    </subcellularLocation>
</comment>
<dbReference type="PROSITE" id="PS50885">
    <property type="entry name" value="HAMP"/>
    <property type="match status" value="1"/>
</dbReference>
<dbReference type="FunFam" id="1.10.8.500:FF:000002">
    <property type="entry name" value="Methyl-accepting chemotaxis protein"/>
    <property type="match status" value="1"/>
</dbReference>
<dbReference type="Gene3D" id="3.30.450.20">
    <property type="entry name" value="PAS domain"/>
    <property type="match status" value="2"/>
</dbReference>
<feature type="transmembrane region" description="Helical" evidence="12">
    <location>
        <begin position="327"/>
        <end position="350"/>
    </location>
</feature>
<gene>
    <name evidence="15" type="primary">mcpA</name>
    <name evidence="15" type="ORF">BACI71_10019</name>
</gene>
<dbReference type="FunFam" id="3.30.450.20:FF:000048">
    <property type="entry name" value="Methyl-accepting chemotaxis protein"/>
    <property type="match status" value="1"/>
</dbReference>
<evidence type="ECO:0000256" key="11">
    <source>
        <dbReference type="PROSITE-ProRule" id="PRU00284"/>
    </source>
</evidence>
<dbReference type="AlphaFoldDB" id="A0A653LM83"/>
<dbReference type="InterPro" id="IPR003660">
    <property type="entry name" value="HAMP_dom"/>
</dbReference>
<sequence>MKKVCNNTLNVEKDEGKEKEGLINTFKSYDLYKEIKCKEIAFKTVWRGRNMFQGKLRSRSLKTKLLVSFIIILIAPSIVIGWTSYQQAKTNFNETILQSAKDNVKVLNNVINKELDSKKVDAAYFTKLFTGASYQADQLQNVQNKLEEYNKLHPEMEAIYTGSSNGQFIQSPVLQMPEGYNPTERDWYKEAVKKSGEVIITAPYKSKTTGNIVVTIAKQNEDKSGVFGIDLIINDIVNTSKMVNIGKEGYVAIFDQDKNVVAHPALKPGEKVEEKLEKELYKQEIGDFKFSLDGEDRNITFKTNKQTGWKIAGIMPSKEIIEAAEPIFYKTLTVIGISLIIGGIIIYFIIASIIKPLKQLVISARKISEGDLTESIAVRSRDEIGQLGESFNEMAASLHDVISNINTSAGHVAASSEELTASMKQASEATEQITRAMEQVSSGAEIQTREVEEGATLLEEVTEGIQRVADSSSLVSTASMYTKQKAEDGGKLVEQTVNQMQLIHESVSQSDEVISLLDDKSKQIGAILEVIQHIAQQTNLLALNAAIEAARAGEQGRGFAIVADEVRKLAEQSGQSSTEIGKLVKEIQFDIRETVSSMNQVGTEVQSGLVVANEAKQSFVEILKSTNDTVVQIDSMVDVAKRMTIDTKQVSASINEIAATIEENAASVQNIAGSSEEQVASVEEINSAAVHLSRMAEELQEMIGKFKV</sequence>
<dbReference type="EMBL" id="CABWMC010000001">
    <property type="protein sequence ID" value="VXA93503.1"/>
    <property type="molecule type" value="Genomic_DNA"/>
</dbReference>
<name>A0A653LM83_BACMY</name>
<dbReference type="InterPro" id="IPR029151">
    <property type="entry name" value="Sensor-like_sf"/>
</dbReference>
<feature type="domain" description="Methyl-accepting transducer" evidence="13">
    <location>
        <begin position="422"/>
        <end position="672"/>
    </location>
</feature>
<dbReference type="CDD" id="cd11386">
    <property type="entry name" value="MCP_signal"/>
    <property type="match status" value="1"/>
</dbReference>
<keyword evidence="7 12" id="KW-0472">Membrane</keyword>
<dbReference type="Pfam" id="PF02743">
    <property type="entry name" value="dCache_1"/>
    <property type="match status" value="1"/>
</dbReference>